<protein>
    <submittedName>
        <fullName evidence="1">Replication factor A protein 3</fullName>
    </submittedName>
</protein>
<dbReference type="VEuPathDB" id="MicrosporidiaDB:NBO_85g0006"/>
<keyword evidence="2" id="KW-1185">Reference proteome</keyword>
<dbReference type="OrthoDB" id="2190827at2759"/>
<gene>
    <name evidence="1" type="ORF">NBO_85g0006</name>
</gene>
<name>R0KST0_NOSB1</name>
<evidence type="ECO:0000313" key="2">
    <source>
        <dbReference type="Proteomes" id="UP000016927"/>
    </source>
</evidence>
<accession>R0KST0</accession>
<dbReference type="Gene3D" id="2.40.50.140">
    <property type="entry name" value="Nucleic acid-binding proteins"/>
    <property type="match status" value="1"/>
</dbReference>
<dbReference type="Proteomes" id="UP000016927">
    <property type="component" value="Unassembled WGS sequence"/>
</dbReference>
<sequence length="94" mass="10847">MYVDSLLDQEGKEVCVVGKLEKVEQDIIFLRVGKKEVLVKHNGLDSYKTNIVRVKGVVENGILQESTVYKLSDDFDLDYFNRFVAVNKNFNEIF</sequence>
<reference evidence="1 2" key="1">
    <citation type="journal article" date="2013" name="BMC Genomics">
        <title>Comparative genomics of parasitic silkworm microsporidia reveal an association between genome expansion and host adaptation.</title>
        <authorList>
            <person name="Pan G."/>
            <person name="Xu J."/>
            <person name="Li T."/>
            <person name="Xia Q."/>
            <person name="Liu S.L."/>
            <person name="Zhang G."/>
            <person name="Li S."/>
            <person name="Li C."/>
            <person name="Liu H."/>
            <person name="Yang L."/>
            <person name="Liu T."/>
            <person name="Zhang X."/>
            <person name="Wu Z."/>
            <person name="Fan W."/>
            <person name="Dang X."/>
            <person name="Xiang H."/>
            <person name="Tao M."/>
            <person name="Li Y."/>
            <person name="Hu J."/>
            <person name="Li Z."/>
            <person name="Lin L."/>
            <person name="Luo J."/>
            <person name="Geng L."/>
            <person name="Wang L."/>
            <person name="Long M."/>
            <person name="Wan Y."/>
            <person name="He N."/>
            <person name="Zhang Z."/>
            <person name="Lu C."/>
            <person name="Keeling P.J."/>
            <person name="Wang J."/>
            <person name="Xiang Z."/>
            <person name="Zhou Z."/>
        </authorList>
    </citation>
    <scope>NUCLEOTIDE SEQUENCE [LARGE SCALE GENOMIC DNA]</scope>
    <source>
        <strain evidence="2">CQ1 / CVCC 102059</strain>
    </source>
</reference>
<dbReference type="InterPro" id="IPR012340">
    <property type="entry name" value="NA-bd_OB-fold"/>
</dbReference>
<dbReference type="HOGENOM" id="CLU_185473_0_0_1"/>
<evidence type="ECO:0000313" key="1">
    <source>
        <dbReference type="EMBL" id="EOB13277.1"/>
    </source>
</evidence>
<proteinExistence type="predicted"/>
<dbReference type="OMA" id="LHKYTKN"/>
<organism evidence="1 2">
    <name type="scientific">Nosema bombycis (strain CQ1 / CVCC 102059)</name>
    <name type="common">Microsporidian parasite</name>
    <name type="synonym">Pebrine of silkworm</name>
    <dbReference type="NCBI Taxonomy" id="578461"/>
    <lineage>
        <taxon>Eukaryota</taxon>
        <taxon>Fungi</taxon>
        <taxon>Fungi incertae sedis</taxon>
        <taxon>Microsporidia</taxon>
        <taxon>Nosematidae</taxon>
        <taxon>Nosema</taxon>
    </lineage>
</organism>
<dbReference type="AlphaFoldDB" id="R0KST0"/>
<dbReference type="EMBL" id="KB908993">
    <property type="protein sequence ID" value="EOB13277.1"/>
    <property type="molecule type" value="Genomic_DNA"/>
</dbReference>